<proteinExistence type="predicted"/>
<accession>M2RHQ9</accession>
<keyword evidence="3" id="KW-1185">Reference proteome</keyword>
<dbReference type="AlphaFoldDB" id="M2RHQ9"/>
<protein>
    <submittedName>
        <fullName evidence="2">Uncharacterized protein</fullName>
    </submittedName>
</protein>
<dbReference type="EMBL" id="KB445795">
    <property type="protein sequence ID" value="EMD38032.1"/>
    <property type="molecule type" value="Genomic_DNA"/>
</dbReference>
<dbReference type="HOGENOM" id="CLU_2133214_0_0_1"/>
<name>M2RHQ9_CERS8</name>
<dbReference type="Proteomes" id="UP000016930">
    <property type="component" value="Unassembled WGS sequence"/>
</dbReference>
<organism evidence="2 3">
    <name type="scientific">Ceriporiopsis subvermispora (strain B)</name>
    <name type="common">White-rot fungus</name>
    <name type="synonym">Gelatoporia subvermispora</name>
    <dbReference type="NCBI Taxonomy" id="914234"/>
    <lineage>
        <taxon>Eukaryota</taxon>
        <taxon>Fungi</taxon>
        <taxon>Dikarya</taxon>
        <taxon>Basidiomycota</taxon>
        <taxon>Agaricomycotina</taxon>
        <taxon>Agaricomycetes</taxon>
        <taxon>Polyporales</taxon>
        <taxon>Gelatoporiaceae</taxon>
        <taxon>Gelatoporia</taxon>
    </lineage>
</organism>
<sequence length="113" mass="11763">MFPVLGIAARNTDAAAVLAGLALVIPRGTRRSAVHQNMSIILPLHSLLSSFLISDGLNQNGLFSSPESVEEDTAAYVDNAQGPDTSPSTLHPDADTGQDQTGPRAGPNADDRV</sequence>
<evidence type="ECO:0000313" key="2">
    <source>
        <dbReference type="EMBL" id="EMD38032.1"/>
    </source>
</evidence>
<feature type="region of interest" description="Disordered" evidence="1">
    <location>
        <begin position="62"/>
        <end position="113"/>
    </location>
</feature>
<evidence type="ECO:0000256" key="1">
    <source>
        <dbReference type="SAM" id="MobiDB-lite"/>
    </source>
</evidence>
<gene>
    <name evidence="2" type="ORF">CERSUDRAFT_113141</name>
</gene>
<reference evidence="2 3" key="1">
    <citation type="journal article" date="2012" name="Proc. Natl. Acad. Sci. U.S.A.">
        <title>Comparative genomics of Ceriporiopsis subvermispora and Phanerochaete chrysosporium provide insight into selective ligninolysis.</title>
        <authorList>
            <person name="Fernandez-Fueyo E."/>
            <person name="Ruiz-Duenas F.J."/>
            <person name="Ferreira P."/>
            <person name="Floudas D."/>
            <person name="Hibbett D.S."/>
            <person name="Canessa P."/>
            <person name="Larrondo L.F."/>
            <person name="James T.Y."/>
            <person name="Seelenfreund D."/>
            <person name="Lobos S."/>
            <person name="Polanco R."/>
            <person name="Tello M."/>
            <person name="Honda Y."/>
            <person name="Watanabe T."/>
            <person name="Watanabe T."/>
            <person name="Ryu J.S."/>
            <person name="Kubicek C.P."/>
            <person name="Schmoll M."/>
            <person name="Gaskell J."/>
            <person name="Hammel K.E."/>
            <person name="St John F.J."/>
            <person name="Vanden Wymelenberg A."/>
            <person name="Sabat G."/>
            <person name="Splinter BonDurant S."/>
            <person name="Syed K."/>
            <person name="Yadav J.S."/>
            <person name="Doddapaneni H."/>
            <person name="Subramanian V."/>
            <person name="Lavin J.L."/>
            <person name="Oguiza J.A."/>
            <person name="Perez G."/>
            <person name="Pisabarro A.G."/>
            <person name="Ramirez L."/>
            <person name="Santoyo F."/>
            <person name="Master E."/>
            <person name="Coutinho P.M."/>
            <person name="Henrissat B."/>
            <person name="Lombard V."/>
            <person name="Magnuson J.K."/>
            <person name="Kuees U."/>
            <person name="Hori C."/>
            <person name="Igarashi K."/>
            <person name="Samejima M."/>
            <person name="Held B.W."/>
            <person name="Barry K.W."/>
            <person name="LaButti K.M."/>
            <person name="Lapidus A."/>
            <person name="Lindquist E.A."/>
            <person name="Lucas S.M."/>
            <person name="Riley R."/>
            <person name="Salamov A.A."/>
            <person name="Hoffmeister D."/>
            <person name="Schwenk D."/>
            <person name="Hadar Y."/>
            <person name="Yarden O."/>
            <person name="de Vries R.P."/>
            <person name="Wiebenga A."/>
            <person name="Stenlid J."/>
            <person name="Eastwood D."/>
            <person name="Grigoriev I.V."/>
            <person name="Berka R.M."/>
            <person name="Blanchette R.A."/>
            <person name="Kersten P."/>
            <person name="Martinez A.T."/>
            <person name="Vicuna R."/>
            <person name="Cullen D."/>
        </authorList>
    </citation>
    <scope>NUCLEOTIDE SEQUENCE [LARGE SCALE GENOMIC DNA]</scope>
    <source>
        <strain evidence="2 3">B</strain>
    </source>
</reference>
<evidence type="ECO:0000313" key="3">
    <source>
        <dbReference type="Proteomes" id="UP000016930"/>
    </source>
</evidence>